<dbReference type="Gene3D" id="1.25.40.10">
    <property type="entry name" value="Tetratricopeptide repeat domain"/>
    <property type="match status" value="2"/>
</dbReference>
<feature type="chain" id="PRO_5007842208" evidence="3">
    <location>
        <begin position="19"/>
        <end position="573"/>
    </location>
</feature>
<dbReference type="STRING" id="1642818.AWE51_16775"/>
<feature type="repeat" description="TPR" evidence="1">
    <location>
        <begin position="265"/>
        <end position="298"/>
    </location>
</feature>
<comment type="caution">
    <text evidence="4">The sequence shown here is derived from an EMBL/GenBank/DDBJ whole genome shotgun (WGS) entry which is preliminary data.</text>
</comment>
<dbReference type="Gene3D" id="1.10.10.10">
    <property type="entry name" value="Winged helix-like DNA-binding domain superfamily/Winged helix DNA-binding domain"/>
    <property type="match status" value="1"/>
</dbReference>
<keyword evidence="5" id="KW-1185">Reference proteome</keyword>
<dbReference type="SUPFAM" id="SSF48452">
    <property type="entry name" value="TPR-like"/>
    <property type="match status" value="2"/>
</dbReference>
<dbReference type="Proteomes" id="UP000076715">
    <property type="component" value="Unassembled WGS sequence"/>
</dbReference>
<dbReference type="Pfam" id="PF13174">
    <property type="entry name" value="TPR_6"/>
    <property type="match status" value="1"/>
</dbReference>
<feature type="signal peptide" evidence="3">
    <location>
        <begin position="1"/>
        <end position="18"/>
    </location>
</feature>
<keyword evidence="1" id="KW-0802">TPR repeat</keyword>
<dbReference type="InterPro" id="IPR019734">
    <property type="entry name" value="TPR_rpt"/>
</dbReference>
<dbReference type="InterPro" id="IPR016032">
    <property type="entry name" value="Sig_transdc_resp-reg_C-effctor"/>
</dbReference>
<dbReference type="InterPro" id="IPR011990">
    <property type="entry name" value="TPR-like_helical_dom_sf"/>
</dbReference>
<dbReference type="GO" id="GO:0003677">
    <property type="term" value="F:DNA binding"/>
    <property type="evidence" value="ECO:0007669"/>
    <property type="project" value="InterPro"/>
</dbReference>
<dbReference type="SUPFAM" id="SSF46894">
    <property type="entry name" value="C-terminal effector domain of the bipartite response regulators"/>
    <property type="match status" value="1"/>
</dbReference>
<keyword evidence="3" id="KW-0732">Signal</keyword>
<dbReference type="InterPro" id="IPR036388">
    <property type="entry name" value="WH-like_DNA-bd_sf"/>
</dbReference>
<evidence type="ECO:0000256" key="2">
    <source>
        <dbReference type="SAM" id="Phobius"/>
    </source>
</evidence>
<accession>A0A163D4V7</accession>
<protein>
    <submittedName>
        <fullName evidence="4">Uncharacterized protein</fullName>
    </submittedName>
</protein>
<gene>
    <name evidence="4" type="ORF">AWE51_16775</name>
</gene>
<reference evidence="4 5" key="1">
    <citation type="submission" date="2016-01" db="EMBL/GenBank/DDBJ databases">
        <title>The draft genome sequence of Aquimarina sp. RZW4-3-2.</title>
        <authorList>
            <person name="Wang Y."/>
        </authorList>
    </citation>
    <scope>NUCLEOTIDE SEQUENCE [LARGE SCALE GENOMIC DNA]</scope>
    <source>
        <strain evidence="4 5">RZW4-3-2</strain>
    </source>
</reference>
<dbReference type="OrthoDB" id="1159324at2"/>
<dbReference type="GO" id="GO:0006355">
    <property type="term" value="P:regulation of DNA-templated transcription"/>
    <property type="evidence" value="ECO:0007669"/>
    <property type="project" value="InterPro"/>
</dbReference>
<evidence type="ECO:0000256" key="1">
    <source>
        <dbReference type="PROSITE-ProRule" id="PRU00339"/>
    </source>
</evidence>
<sequence length="573" mass="67148">MRLLLFLGFHLFCFVSLAQVETDTLQLSKQIDSLMQLDRSNYSSRDYHLYQNVLKKSRKLKYHKGILRSHLETIQYYTTHPNIDSLFYHSRKFEKHQKKYPSKDLQLEYLRAMGYILLYDFALPEYALPYHIDALRIYDENDVKTKFRLNRGIADCYFYKGQYQLAINQIQKIIKDTIHVDVRSKNVMKVSLAVAYQFLKKPKQSRIVLEEVIKESAQNQDSLHYAYAKVFQAHNFYYEKEYQKSIDSLMANFNLLKKYLPRGVVNHYEFLALSYKELGQFKNAVSAMRKTIKKSPANERPKLYDHLSSYYIKLGKKDSALYYNTQKSHIVDSIRDLEKKIYTEFYETKLDLIKTAEENEKIKLKQVILAKANNRQKQYIISLFLGIACLLIGIIAFIHYHKNNQSQKEIVSLKKNEKKILQHHIKLREDELSATLIGITNKMQGLKEIRDQFSTVINEGTAEDLKKSLKTFDRFLKNNTSNINLTERIESQYPGLVIELKELYPELSKTNIRHCLLVKLGLSIKESADLLNVNANTVKTARYRAKIKLGLSEDISLKDFLGELHNTSFIKAS</sequence>
<keyword evidence="2" id="KW-0472">Membrane</keyword>
<name>A0A163D4V7_9FLAO</name>
<organism evidence="4 5">
    <name type="scientific">Aquimarina aggregata</name>
    <dbReference type="NCBI Taxonomy" id="1642818"/>
    <lineage>
        <taxon>Bacteria</taxon>
        <taxon>Pseudomonadati</taxon>
        <taxon>Bacteroidota</taxon>
        <taxon>Flavobacteriia</taxon>
        <taxon>Flavobacteriales</taxon>
        <taxon>Flavobacteriaceae</taxon>
        <taxon>Aquimarina</taxon>
    </lineage>
</organism>
<proteinExistence type="predicted"/>
<dbReference type="RefSeq" id="WP_066308404.1">
    <property type="nucleotide sequence ID" value="NZ_LQRT01000001.1"/>
</dbReference>
<evidence type="ECO:0000313" key="5">
    <source>
        <dbReference type="Proteomes" id="UP000076715"/>
    </source>
</evidence>
<dbReference type="PROSITE" id="PS50005">
    <property type="entry name" value="TPR"/>
    <property type="match status" value="1"/>
</dbReference>
<evidence type="ECO:0000256" key="3">
    <source>
        <dbReference type="SAM" id="SignalP"/>
    </source>
</evidence>
<keyword evidence="2" id="KW-1133">Transmembrane helix</keyword>
<evidence type="ECO:0000313" key="4">
    <source>
        <dbReference type="EMBL" id="KZS42997.1"/>
    </source>
</evidence>
<dbReference type="AlphaFoldDB" id="A0A163D4V7"/>
<dbReference type="EMBL" id="LQRT01000001">
    <property type="protein sequence ID" value="KZS42997.1"/>
    <property type="molecule type" value="Genomic_DNA"/>
</dbReference>
<keyword evidence="2" id="KW-0812">Transmembrane</keyword>
<feature type="transmembrane region" description="Helical" evidence="2">
    <location>
        <begin position="379"/>
        <end position="400"/>
    </location>
</feature>